<protein>
    <submittedName>
        <fullName evidence="1">Uncharacterized protein</fullName>
    </submittedName>
</protein>
<evidence type="ECO:0000313" key="1">
    <source>
        <dbReference type="EMBL" id="PRM87252.1"/>
    </source>
</evidence>
<dbReference type="Proteomes" id="UP000238649">
    <property type="component" value="Unassembled WGS sequence"/>
</dbReference>
<dbReference type="EMBL" id="NXGH01000049">
    <property type="protein sequence ID" value="PRM87252.1"/>
    <property type="molecule type" value="Genomic_DNA"/>
</dbReference>
<dbReference type="EMBL" id="NXGI01000016">
    <property type="protein sequence ID" value="PRM96816.1"/>
    <property type="molecule type" value="Genomic_DNA"/>
</dbReference>
<proteinExistence type="predicted"/>
<dbReference type="InterPro" id="IPR025688">
    <property type="entry name" value="PGDYG_prot"/>
</dbReference>
<accession>A0A2S9SL12</accession>
<evidence type="ECO:0000313" key="4">
    <source>
        <dbReference type="Proteomes" id="UP000239151"/>
    </source>
</evidence>
<evidence type="ECO:0000313" key="3">
    <source>
        <dbReference type="Proteomes" id="UP000238649"/>
    </source>
</evidence>
<sequence>MLIIKNDEDFFNLISNSESGLVKPIPVVLNYEIAKNDCLIQTLEGLQNVSKDDFIMTGLEGEQYCIIKEKFHKKYTILESDIKDINFAKKNISENTIYRFIKSNLNLNVRINNNIFKISNQDFLIRYEKNDFGIIKNNLFSKLYIKI</sequence>
<gene>
    <name evidence="2" type="ORF">CJ670_07360</name>
    <name evidence="1" type="ORF">CJ671_10265</name>
</gene>
<name>A0A2S9SL12_9BACT</name>
<reference evidence="3 4" key="1">
    <citation type="submission" date="2017-09" db="EMBL/GenBank/DDBJ databases">
        <title>Reassesment of A. cryaerophilus.</title>
        <authorList>
            <person name="Perez-Cataluna A."/>
            <person name="Collado L."/>
            <person name="Salgado O."/>
            <person name="Lefinanco V."/>
            <person name="Figueras M.J."/>
        </authorList>
    </citation>
    <scope>NUCLEOTIDE SEQUENCE [LARGE SCALE GENOMIC DNA]</scope>
    <source>
        <strain evidence="2 4">LMG 9065</strain>
        <strain evidence="1 3">LMG 9871</strain>
    </source>
</reference>
<comment type="caution">
    <text evidence="1">The sequence shown here is derived from an EMBL/GenBank/DDBJ whole genome shotgun (WGS) entry which is preliminary data.</text>
</comment>
<dbReference type="AlphaFoldDB" id="A0A2S9SL12"/>
<dbReference type="RefSeq" id="WP_105912602.1">
    <property type="nucleotide sequence ID" value="NZ_JAODDJ010000005.1"/>
</dbReference>
<organism evidence="1 3">
    <name type="scientific">Aliarcobacter cryaerophilus</name>
    <dbReference type="NCBI Taxonomy" id="28198"/>
    <lineage>
        <taxon>Bacteria</taxon>
        <taxon>Pseudomonadati</taxon>
        <taxon>Campylobacterota</taxon>
        <taxon>Epsilonproteobacteria</taxon>
        <taxon>Campylobacterales</taxon>
        <taxon>Arcobacteraceae</taxon>
        <taxon>Aliarcobacter</taxon>
    </lineage>
</organism>
<dbReference type="Proteomes" id="UP000239151">
    <property type="component" value="Unassembled WGS sequence"/>
</dbReference>
<evidence type="ECO:0000313" key="2">
    <source>
        <dbReference type="EMBL" id="PRM96816.1"/>
    </source>
</evidence>
<dbReference type="Pfam" id="PF14083">
    <property type="entry name" value="PGDYG"/>
    <property type="match status" value="1"/>
</dbReference>
<dbReference type="OrthoDB" id="121684at2"/>